<dbReference type="STRING" id="416169.RHOFW104T7_11705"/>
<accession>A0A154QI00</accession>
<proteinExistence type="predicted"/>
<dbReference type="EMBL" id="LVJS01000039">
    <property type="protein sequence ID" value="KZC23813.1"/>
    <property type="molecule type" value="Genomic_DNA"/>
</dbReference>
<dbReference type="Pfam" id="PF04359">
    <property type="entry name" value="DUF493"/>
    <property type="match status" value="1"/>
</dbReference>
<gene>
    <name evidence="1" type="ORF">RHOFW104T7_11705</name>
</gene>
<dbReference type="SUPFAM" id="SSF117991">
    <property type="entry name" value="YbeD/HP0495-like"/>
    <property type="match status" value="1"/>
</dbReference>
<dbReference type="AlphaFoldDB" id="A0A154QI00"/>
<reference evidence="1 2" key="1">
    <citation type="journal article" date="2016" name="MBio">
        <title>Lateral Gene Transfer in a Heavy Metal-Contaminated-Groundwater Microbial Community.</title>
        <authorList>
            <person name="Hemme C.L."/>
            <person name="Green S.J."/>
            <person name="Rishishwar L."/>
            <person name="Prakash O."/>
            <person name="Pettenato A."/>
            <person name="Chakraborty R."/>
            <person name="Deutschbauer A.M."/>
            <person name="Van Nostrand J.D."/>
            <person name="Wu L."/>
            <person name="He Z."/>
            <person name="Jordan I.K."/>
            <person name="Hazen T.C."/>
            <person name="Arkin A.P."/>
            <person name="Kostka J.E."/>
            <person name="Zhou J."/>
        </authorList>
    </citation>
    <scope>NUCLEOTIDE SEQUENCE [LARGE SCALE GENOMIC DNA]</scope>
    <source>
        <strain evidence="1 2">FW104-T7</strain>
    </source>
</reference>
<protein>
    <submittedName>
        <fullName evidence="1">Uncharacterized protein</fullName>
    </submittedName>
</protein>
<dbReference type="InterPro" id="IPR027471">
    <property type="entry name" value="YbeD-like_sf"/>
</dbReference>
<dbReference type="Proteomes" id="UP000076131">
    <property type="component" value="Unassembled WGS sequence"/>
</dbReference>
<name>A0A154QI00_9GAMM</name>
<dbReference type="RefSeq" id="WP_008437244.1">
    <property type="nucleotide sequence ID" value="NZ_LVJS01000039.1"/>
</dbReference>
<dbReference type="Gene3D" id="3.30.70.260">
    <property type="match status" value="1"/>
</dbReference>
<comment type="caution">
    <text evidence="1">The sequence shown here is derived from an EMBL/GenBank/DDBJ whole genome shotgun (WGS) entry which is preliminary data.</text>
</comment>
<dbReference type="eggNOG" id="COG2921">
    <property type="taxonomic scope" value="Bacteria"/>
</dbReference>
<evidence type="ECO:0000313" key="1">
    <source>
        <dbReference type="EMBL" id="KZC23813.1"/>
    </source>
</evidence>
<evidence type="ECO:0000313" key="2">
    <source>
        <dbReference type="Proteomes" id="UP000076131"/>
    </source>
</evidence>
<keyword evidence="2" id="KW-1185">Reference proteome</keyword>
<sequence>MQPIDFSKAKQEGKGFQFPGEFEITAVGNASANLPAHVPQLLERAGLHVLHETVRHRHSGAGNFVSVTVSFGCDTREQYEAAHHALRADPDIRYTL</sequence>
<organism evidence="1 2">
    <name type="scientific">Rhodanobacter thiooxydans</name>
    <dbReference type="NCBI Taxonomy" id="416169"/>
    <lineage>
        <taxon>Bacteria</taxon>
        <taxon>Pseudomonadati</taxon>
        <taxon>Pseudomonadota</taxon>
        <taxon>Gammaproteobacteria</taxon>
        <taxon>Lysobacterales</taxon>
        <taxon>Rhodanobacteraceae</taxon>
        <taxon>Rhodanobacter</taxon>
    </lineage>
</organism>
<dbReference type="InterPro" id="IPR007454">
    <property type="entry name" value="UPF0250_YbeD-like"/>
</dbReference>